<name>A0AA41X3W1_9BACI</name>
<accession>A0AA41X3W1</accession>
<reference evidence="1" key="1">
    <citation type="submission" date="2022-07" db="EMBL/GenBank/DDBJ databases">
        <authorList>
            <person name="Li W.-J."/>
            <person name="Deng Q.-Q."/>
        </authorList>
    </citation>
    <scope>NUCLEOTIDE SEQUENCE</scope>
    <source>
        <strain evidence="1">SYSU M60031</strain>
    </source>
</reference>
<dbReference type="AlphaFoldDB" id="A0AA41X3W1"/>
<protein>
    <submittedName>
        <fullName evidence="1">Histidinol dehydrogenase</fullName>
    </submittedName>
</protein>
<evidence type="ECO:0000313" key="2">
    <source>
        <dbReference type="Proteomes" id="UP001156102"/>
    </source>
</evidence>
<evidence type="ECO:0000313" key="1">
    <source>
        <dbReference type="EMBL" id="MCP8968474.1"/>
    </source>
</evidence>
<organism evidence="1 2">
    <name type="scientific">Ectobacillus ponti</name>
    <dbReference type="NCBI Taxonomy" id="2961894"/>
    <lineage>
        <taxon>Bacteria</taxon>
        <taxon>Bacillati</taxon>
        <taxon>Bacillota</taxon>
        <taxon>Bacilli</taxon>
        <taxon>Bacillales</taxon>
        <taxon>Bacillaceae</taxon>
        <taxon>Ectobacillus</taxon>
    </lineage>
</organism>
<sequence length="141" mass="16881">MFRYFKFKLNDTVQFAERDSHLYRIVGYRLERSGHEEWAYVVYELLRDFDGYMVDAEEAELVKVVEVEGEYYKIQNKCGYTYPVKIKPVQPPAPEPVQPERRIDELLDAYNDYKRLAALFNDLSYETKAEEVLGKMRYIQQ</sequence>
<keyword evidence="2" id="KW-1185">Reference proteome</keyword>
<proteinExistence type="predicted"/>
<gene>
    <name evidence="1" type="ORF">NK662_07945</name>
</gene>
<dbReference type="RefSeq" id="WP_254758384.1">
    <property type="nucleotide sequence ID" value="NZ_JANCLT010000003.1"/>
</dbReference>
<dbReference type="EMBL" id="JANCLT010000003">
    <property type="protein sequence ID" value="MCP8968474.1"/>
    <property type="molecule type" value="Genomic_DNA"/>
</dbReference>
<dbReference type="Proteomes" id="UP001156102">
    <property type="component" value="Unassembled WGS sequence"/>
</dbReference>
<comment type="caution">
    <text evidence="1">The sequence shown here is derived from an EMBL/GenBank/DDBJ whole genome shotgun (WGS) entry which is preliminary data.</text>
</comment>